<evidence type="ECO:0000313" key="4">
    <source>
        <dbReference type="Proteomes" id="UP001345963"/>
    </source>
</evidence>
<gene>
    <name evidence="3" type="ORF">ATANTOWER_018652</name>
</gene>
<protein>
    <recommendedName>
        <fullName evidence="2">FAM21/CAPZIP domain-containing protein</fullName>
    </recommendedName>
</protein>
<organism evidence="3 4">
    <name type="scientific">Ataeniobius toweri</name>
    <dbReference type="NCBI Taxonomy" id="208326"/>
    <lineage>
        <taxon>Eukaryota</taxon>
        <taxon>Metazoa</taxon>
        <taxon>Chordata</taxon>
        <taxon>Craniata</taxon>
        <taxon>Vertebrata</taxon>
        <taxon>Euteleostomi</taxon>
        <taxon>Actinopterygii</taxon>
        <taxon>Neopterygii</taxon>
        <taxon>Teleostei</taxon>
        <taxon>Neoteleostei</taxon>
        <taxon>Acanthomorphata</taxon>
        <taxon>Ovalentaria</taxon>
        <taxon>Atherinomorphae</taxon>
        <taxon>Cyprinodontiformes</taxon>
        <taxon>Goodeidae</taxon>
        <taxon>Ataeniobius</taxon>
    </lineage>
</organism>
<feature type="region of interest" description="Disordered" evidence="1">
    <location>
        <begin position="1"/>
        <end position="55"/>
    </location>
</feature>
<feature type="region of interest" description="Disordered" evidence="1">
    <location>
        <begin position="199"/>
        <end position="236"/>
    </location>
</feature>
<feature type="compositionally biased region" description="Basic and acidic residues" evidence="1">
    <location>
        <begin position="22"/>
        <end position="38"/>
    </location>
</feature>
<feature type="compositionally biased region" description="Basic and acidic residues" evidence="1">
    <location>
        <begin position="98"/>
        <end position="107"/>
    </location>
</feature>
<dbReference type="Proteomes" id="UP001345963">
    <property type="component" value="Unassembled WGS sequence"/>
</dbReference>
<feature type="region of interest" description="Disordered" evidence="1">
    <location>
        <begin position="69"/>
        <end position="172"/>
    </location>
</feature>
<dbReference type="Pfam" id="PF15255">
    <property type="entry name" value="CAP-ZIP_m"/>
    <property type="match status" value="1"/>
</dbReference>
<feature type="compositionally biased region" description="Low complexity" evidence="1">
    <location>
        <begin position="320"/>
        <end position="332"/>
    </location>
</feature>
<proteinExistence type="predicted"/>
<comment type="caution">
    <text evidence="3">The sequence shown here is derived from an EMBL/GenBank/DDBJ whole genome shotgun (WGS) entry which is preliminary data.</text>
</comment>
<feature type="domain" description="FAM21/CAPZIP" evidence="2">
    <location>
        <begin position="240"/>
        <end position="346"/>
    </location>
</feature>
<reference evidence="3 4" key="1">
    <citation type="submission" date="2021-07" db="EMBL/GenBank/DDBJ databases">
        <authorList>
            <person name="Palmer J.M."/>
        </authorList>
    </citation>
    <scope>NUCLEOTIDE SEQUENCE [LARGE SCALE GENOMIC DNA]</scope>
    <source>
        <strain evidence="3 4">AT_MEX2019</strain>
        <tissue evidence="3">Muscle</tissue>
    </source>
</reference>
<evidence type="ECO:0000313" key="3">
    <source>
        <dbReference type="EMBL" id="MED6237086.1"/>
    </source>
</evidence>
<dbReference type="InterPro" id="IPR029341">
    <property type="entry name" value="FAM21/CAPZIP"/>
</dbReference>
<evidence type="ECO:0000256" key="1">
    <source>
        <dbReference type="SAM" id="MobiDB-lite"/>
    </source>
</evidence>
<accession>A0ABU7AFY9</accession>
<feature type="compositionally biased region" description="Polar residues" evidence="1">
    <location>
        <begin position="1"/>
        <end position="10"/>
    </location>
</feature>
<feature type="region of interest" description="Disordered" evidence="1">
    <location>
        <begin position="605"/>
        <end position="647"/>
    </location>
</feature>
<dbReference type="EMBL" id="JAHUTI010013711">
    <property type="protein sequence ID" value="MED6237086.1"/>
    <property type="molecule type" value="Genomic_DNA"/>
</dbReference>
<name>A0ABU7AFY9_9TELE</name>
<feature type="region of interest" description="Disordered" evidence="1">
    <location>
        <begin position="257"/>
        <end position="476"/>
    </location>
</feature>
<sequence>MPFATPQSSPRSEEVPVFEAPAEDKPRVQPKPAEKKPESLPTLPSQNTTEIRKKPAGAVSLFGGIDVLSSKQTKGPLDYEDQDDIFLSKGSPPPMFSTEEKKEEKGQTKTVSLFDEDEEDESEWNNPILMASKSMGGKTTKPAEDQQQKKSTGVFQDEELLFSQTQQKDNDPDVDLFAAATKTENSKVSSVKPVAHSLFSDDDEDDIFSSTKATPPPLNVAKKPSKPLNKAPLASPDPVSEIQASLMINPAALLPGAVSSMSGTLSSSSGVSSSSLSPSPVSTPIGGHDESEGAVSFDKPVQVTTLQSAHKDRAKGSALRRPQSRAARQQAAKKSMGDTNQSEGGDIFGPNLSVSSLVLPPSDMSSLTPISPTSPYSSELSASPMPLPSQPSSSLSSSRPSELSLPVSTNVVMKDSSKNSSSTKKQPEEDDLFGSDILFGPKAVSNKPSPRDAKKTSDPQASGGTRLKEDKDPSTLPFIFDDHTDDLFQNVKPRSATKKAKALPFMEDDDDDIFGLNSSATTTSKPKKEIKNDGSFLKQDIFQDEAAIVPKVDKTLKEKSIDPTLFDNVDIFADLTDTFKPKQKTKLKGETKSIFDDDMDDIFTTSTAKPVPKAPDKSKTTPPAKETSNAPDSSNIFDDPLNALGGI</sequence>
<feature type="compositionally biased region" description="Polar residues" evidence="1">
    <location>
        <begin position="368"/>
        <end position="379"/>
    </location>
</feature>
<feature type="compositionally biased region" description="Polar residues" evidence="1">
    <location>
        <begin position="626"/>
        <end position="636"/>
    </location>
</feature>
<feature type="compositionally biased region" description="Low complexity" evidence="1">
    <location>
        <begin position="259"/>
        <end position="283"/>
    </location>
</feature>
<feature type="compositionally biased region" description="Acidic residues" evidence="1">
    <location>
        <begin position="114"/>
        <end position="123"/>
    </location>
</feature>
<feature type="compositionally biased region" description="Low complexity" evidence="1">
    <location>
        <begin position="352"/>
        <end position="367"/>
    </location>
</feature>
<evidence type="ECO:0000259" key="2">
    <source>
        <dbReference type="Pfam" id="PF15255"/>
    </source>
</evidence>
<keyword evidence="4" id="KW-1185">Reference proteome</keyword>
<feature type="compositionally biased region" description="Low complexity" evidence="1">
    <location>
        <begin position="380"/>
        <end position="408"/>
    </location>
</feature>